<accession>A0A1J1ACT8</accession>
<protein>
    <recommendedName>
        <fullName evidence="1">LUD domain-containing protein</fullName>
    </recommendedName>
</protein>
<dbReference type="InterPro" id="IPR003741">
    <property type="entry name" value="LUD_dom"/>
</dbReference>
<evidence type="ECO:0000313" key="2">
    <source>
        <dbReference type="EMBL" id="APE95535.1"/>
    </source>
</evidence>
<evidence type="ECO:0000313" key="3">
    <source>
        <dbReference type="Proteomes" id="UP000186165"/>
    </source>
</evidence>
<reference evidence="3" key="1">
    <citation type="submission" date="2016-08" db="EMBL/GenBank/DDBJ databases">
        <title>Discovery of first anaerobic lithoheterotrophic haloarchae widely represented in hypersaline habitats.</title>
        <authorList>
            <person name="Sorokin D.Y."/>
            <person name="Kublanov I.V."/>
            <person name="Roman P."/>
            <person name="Sinninghe Damste J.S."/>
            <person name="Golyshin P.N."/>
            <person name="Rojo D."/>
            <person name="Ciordia S."/>
            <person name="Mena Md.C."/>
            <person name="Ferrer M."/>
            <person name="Smedile F."/>
            <person name="Messina E."/>
            <person name="La Cono V."/>
            <person name="Yakimov M.M."/>
        </authorList>
    </citation>
    <scope>NUCLEOTIDE SEQUENCE [LARGE SCALE GENOMIC DNA]</scope>
    <source>
        <strain evidence="3">HSR6</strain>
    </source>
</reference>
<sequence>MDAGAERTQFETAAADHDVTVTRTRAANFASTLEGVVEYPAVGVSLPIDGVSLADTAVETTLTPAKLDTARTGVTPVSFGIATLGTVFIESTTDGAEPVSLFPERHVAVLAASDVCPDLAAAVDRFGEELAAGPSSGIFATGPSATADMGGHVQGVHGPSDVHVIVVDDR</sequence>
<evidence type="ECO:0000259" key="1">
    <source>
        <dbReference type="Pfam" id="PF02589"/>
    </source>
</evidence>
<gene>
    <name evidence="2" type="ORF">HSR6_1085</name>
</gene>
<dbReference type="KEGG" id="hhsr:HSR6_1085"/>
<dbReference type="Pfam" id="PF02589">
    <property type="entry name" value="LUD_dom"/>
    <property type="match status" value="1"/>
</dbReference>
<proteinExistence type="predicted"/>
<dbReference type="GeneID" id="30417609"/>
<dbReference type="PANTHER" id="PTHR43682">
    <property type="entry name" value="LACTATE UTILIZATION PROTEIN C"/>
    <property type="match status" value="1"/>
</dbReference>
<dbReference type="OrthoDB" id="199019at2157"/>
<dbReference type="EMBL" id="CP016804">
    <property type="protein sequence ID" value="APE95535.1"/>
    <property type="molecule type" value="Genomic_DNA"/>
</dbReference>
<keyword evidence="3" id="KW-1185">Reference proteome</keyword>
<organism evidence="2 3">
    <name type="scientific">Halodesulfurarchaeum formicicum</name>
    <dbReference type="NCBI Taxonomy" id="1873524"/>
    <lineage>
        <taxon>Archaea</taxon>
        <taxon>Methanobacteriati</taxon>
        <taxon>Methanobacteriota</taxon>
        <taxon>Stenosarchaea group</taxon>
        <taxon>Halobacteria</taxon>
        <taxon>Halobacteriales</taxon>
        <taxon>Halobacteriaceae</taxon>
        <taxon>Halodesulfurarchaeum</taxon>
    </lineage>
</organism>
<feature type="domain" description="LUD" evidence="1">
    <location>
        <begin position="65"/>
        <end position="167"/>
    </location>
</feature>
<dbReference type="InterPro" id="IPR037171">
    <property type="entry name" value="NagB/RpiA_transferase-like"/>
</dbReference>
<dbReference type="AlphaFoldDB" id="A0A1J1ACT8"/>
<dbReference type="Proteomes" id="UP000186165">
    <property type="component" value="Chromosome"/>
</dbReference>
<dbReference type="RefSeq" id="WP_071933048.1">
    <property type="nucleotide sequence ID" value="NZ_CP016804.1"/>
</dbReference>
<dbReference type="SUPFAM" id="SSF100950">
    <property type="entry name" value="NagB/RpiA/CoA transferase-like"/>
    <property type="match status" value="1"/>
</dbReference>
<dbReference type="InterPro" id="IPR024185">
    <property type="entry name" value="FTHF_cligase-like_sf"/>
</dbReference>
<dbReference type="Gene3D" id="3.40.50.10420">
    <property type="entry name" value="NagB/RpiA/CoA transferase-like"/>
    <property type="match status" value="1"/>
</dbReference>
<dbReference type="PANTHER" id="PTHR43682:SF1">
    <property type="entry name" value="LACTATE UTILIZATION PROTEIN C"/>
    <property type="match status" value="1"/>
</dbReference>
<name>A0A1J1ACT8_9EURY</name>